<dbReference type="EMBL" id="CM010715">
    <property type="protein sequence ID" value="RZC43957.1"/>
    <property type="molecule type" value="Genomic_DNA"/>
</dbReference>
<accession>A0A4Y7I4Z5</accession>
<keyword evidence="2" id="KW-1185">Reference proteome</keyword>
<evidence type="ECO:0000313" key="2">
    <source>
        <dbReference type="Proteomes" id="UP000316621"/>
    </source>
</evidence>
<organism evidence="1 2">
    <name type="scientific">Papaver somniferum</name>
    <name type="common">Opium poppy</name>
    <dbReference type="NCBI Taxonomy" id="3469"/>
    <lineage>
        <taxon>Eukaryota</taxon>
        <taxon>Viridiplantae</taxon>
        <taxon>Streptophyta</taxon>
        <taxon>Embryophyta</taxon>
        <taxon>Tracheophyta</taxon>
        <taxon>Spermatophyta</taxon>
        <taxon>Magnoliopsida</taxon>
        <taxon>Ranunculales</taxon>
        <taxon>Papaveraceae</taxon>
        <taxon>Papaveroideae</taxon>
        <taxon>Papaver</taxon>
    </lineage>
</organism>
<dbReference type="Proteomes" id="UP000316621">
    <property type="component" value="Chromosome 1"/>
</dbReference>
<gene>
    <name evidence="1" type="ORF">C5167_036909</name>
</gene>
<evidence type="ECO:0000313" key="1">
    <source>
        <dbReference type="EMBL" id="RZC43957.1"/>
    </source>
</evidence>
<proteinExistence type="predicted"/>
<dbReference type="AlphaFoldDB" id="A0A4Y7I4Z5"/>
<name>A0A4Y7I4Z5_PAPSO</name>
<protein>
    <submittedName>
        <fullName evidence="1">Uncharacterized protein</fullName>
    </submittedName>
</protein>
<sequence>MKKRYPYERLPLHITVFVQKGKAHLPIFDAENWKFISSFYLPNGIQVTSPFYNEVFKHDTASGLMNVSECMLNSLGQSPISWDVAKEAVMPGFSQILNNAVDFLIILRSFNMRQINHFLADGKMAKDSKEAVQACVAELDSFITGKNVIISLLVASPSMSGTNI</sequence>
<reference evidence="1 2" key="1">
    <citation type="journal article" date="2018" name="Science">
        <title>The opium poppy genome and morphinan production.</title>
        <authorList>
            <person name="Guo L."/>
            <person name="Winzer T."/>
            <person name="Yang X."/>
            <person name="Li Y."/>
            <person name="Ning Z."/>
            <person name="He Z."/>
            <person name="Teodor R."/>
            <person name="Lu Y."/>
            <person name="Bowser T.A."/>
            <person name="Graham I.A."/>
            <person name="Ye K."/>
        </authorList>
    </citation>
    <scope>NUCLEOTIDE SEQUENCE [LARGE SCALE GENOMIC DNA]</scope>
    <source>
        <strain evidence="2">cv. HN1</strain>
        <tissue evidence="1">Leaves</tissue>
    </source>
</reference>
<dbReference type="Gramene" id="RZC43957">
    <property type="protein sequence ID" value="RZC43957"/>
    <property type="gene ID" value="C5167_036909"/>
</dbReference>